<dbReference type="SUPFAM" id="SSF54593">
    <property type="entry name" value="Glyoxalase/Bleomycin resistance protein/Dihydroxybiphenyl dioxygenase"/>
    <property type="match status" value="2"/>
</dbReference>
<dbReference type="EMBL" id="BBWU01000048">
    <property type="protein sequence ID" value="GAO40463.1"/>
    <property type="molecule type" value="Genomic_DNA"/>
</dbReference>
<dbReference type="InterPro" id="IPR029068">
    <property type="entry name" value="Glyas_Bleomycin-R_OHBP_Dase"/>
</dbReference>
<dbReference type="CDD" id="cd07247">
    <property type="entry name" value="SgaA_N_like"/>
    <property type="match status" value="2"/>
</dbReference>
<comment type="caution">
    <text evidence="2">The sequence shown here is derived from an EMBL/GenBank/DDBJ whole genome shotgun (WGS) entry which is preliminary data.</text>
</comment>
<dbReference type="InterPro" id="IPR052164">
    <property type="entry name" value="Anthracycline_SecMetBiosynth"/>
</dbReference>
<evidence type="ECO:0000313" key="3">
    <source>
        <dbReference type="Proteomes" id="UP000033202"/>
    </source>
</evidence>
<dbReference type="RefSeq" id="WP_046349241.1">
    <property type="nucleotide sequence ID" value="NZ_BBWU01000048.1"/>
</dbReference>
<reference evidence="2 3" key="1">
    <citation type="submission" date="2015-04" db="EMBL/GenBank/DDBJ databases">
        <title>Whole genome shotgun sequence of Sphingomonas changbaiensis NBRC 104936.</title>
        <authorList>
            <person name="Katano-Makiyama Y."/>
            <person name="Hosoyama A."/>
            <person name="Hashimoto M."/>
            <person name="Noguchi M."/>
            <person name="Tsuchikane K."/>
            <person name="Ohji S."/>
            <person name="Yamazoe A."/>
            <person name="Ichikawa N."/>
            <person name="Kimura A."/>
            <person name="Fujita N."/>
        </authorList>
    </citation>
    <scope>NUCLEOTIDE SEQUENCE [LARGE SCALE GENOMIC DNA]</scope>
    <source>
        <strain evidence="2 3">NBRC 104936</strain>
    </source>
</reference>
<dbReference type="AlphaFoldDB" id="A0A0E9MSL8"/>
<feature type="domain" description="VOC" evidence="1">
    <location>
        <begin position="138"/>
        <end position="256"/>
    </location>
</feature>
<dbReference type="OrthoDB" id="9793039at2"/>
<dbReference type="Pfam" id="PF00903">
    <property type="entry name" value="Glyoxalase"/>
    <property type="match status" value="2"/>
</dbReference>
<keyword evidence="3" id="KW-1185">Reference proteome</keyword>
<dbReference type="PROSITE" id="PS51819">
    <property type="entry name" value="VOC"/>
    <property type="match status" value="2"/>
</dbReference>
<organism evidence="2 3">
    <name type="scientific">Sphingomonas changbaiensis NBRC 104936</name>
    <dbReference type="NCBI Taxonomy" id="1219043"/>
    <lineage>
        <taxon>Bacteria</taxon>
        <taxon>Pseudomonadati</taxon>
        <taxon>Pseudomonadota</taxon>
        <taxon>Alphaproteobacteria</taxon>
        <taxon>Sphingomonadales</taxon>
        <taxon>Sphingomonadaceae</taxon>
        <taxon>Sphingomonas</taxon>
    </lineage>
</organism>
<name>A0A0E9MSL8_9SPHN</name>
<evidence type="ECO:0000313" key="2">
    <source>
        <dbReference type="EMBL" id="GAO40463.1"/>
    </source>
</evidence>
<feature type="domain" description="VOC" evidence="1">
    <location>
        <begin position="7"/>
        <end position="125"/>
    </location>
</feature>
<evidence type="ECO:0000259" key="1">
    <source>
        <dbReference type="PROSITE" id="PS51819"/>
    </source>
</evidence>
<gene>
    <name evidence="2" type="ORF">SCH01S_48_01230</name>
</gene>
<dbReference type="Gene3D" id="3.10.180.10">
    <property type="entry name" value="2,3-Dihydroxybiphenyl 1,2-Dioxygenase, domain 1"/>
    <property type="match status" value="2"/>
</dbReference>
<proteinExistence type="predicted"/>
<sequence>MSNGPAPFIWYELVTSDADAAQRFYEQLVGWSVAPAGGDPSVNHGYRILTAPDGQGVGGMMNLPSGAPMPPCWLGYIGVQDVDAAVEDARAAGAGVHMAPQDIPGVGRFALLADPQGAPFYVMRGNSPEPSRAFSREAVGHCGWNELATSDQKAAFAFYTGQFGWTDGGSMPMGDMGDYQFINDADGMIGAMMTRAPGGPPPSWLFYFRVADIDAASAKIAPAGGSILHGPTEVPGGDFIVVGMDPQGAAFALVGARK</sequence>
<accession>A0A0E9MSL8</accession>
<dbReference type="STRING" id="1219043.SCH01S_48_01230"/>
<dbReference type="PANTHER" id="PTHR33993:SF14">
    <property type="entry name" value="GB|AAF24581.1"/>
    <property type="match status" value="1"/>
</dbReference>
<dbReference type="InterPro" id="IPR004360">
    <property type="entry name" value="Glyas_Fos-R_dOase_dom"/>
</dbReference>
<dbReference type="PANTHER" id="PTHR33993">
    <property type="entry name" value="GLYOXALASE-RELATED"/>
    <property type="match status" value="1"/>
</dbReference>
<dbReference type="Proteomes" id="UP000033202">
    <property type="component" value="Unassembled WGS sequence"/>
</dbReference>
<dbReference type="InterPro" id="IPR037523">
    <property type="entry name" value="VOC_core"/>
</dbReference>
<protein>
    <submittedName>
        <fullName evidence="2">Glyoxalase family protein</fullName>
    </submittedName>
</protein>